<protein>
    <recommendedName>
        <fullName evidence="6">Pentatricopeptide repeat-containing protein</fullName>
    </recommendedName>
</protein>
<sequence length="283" mass="31311">MRGSSHFRKFHGSCSRSLQTQPIGGNKLLDTNISTSKPIPSKKTLTQKHHPNNKLSSPSEADIVKWNMAITTHMRDGRCEAALRVFNTMPRRSSVSYNTMISGYLSNDNSWNTMITGYSQNNDIAYARVIFDRMPHRDSISWAAIIAGYAQNGQSEEALHLFLEMKREGERLTRSCFTCALSTCADIAALETGKQLHGRVVKVGYETGCYVGNALLVMYCKCGSIEEAYGVFKGIAEKDVVSWNTMIAGYARHGYGKEALDVFESMKAAGIKPDDVTLGSTPR</sequence>
<dbReference type="InterPro" id="IPR002885">
    <property type="entry name" value="PPR_rpt"/>
</dbReference>
<evidence type="ECO:0000256" key="2">
    <source>
        <dbReference type="PROSITE-ProRule" id="PRU00708"/>
    </source>
</evidence>
<feature type="compositionally biased region" description="Polar residues" evidence="3">
    <location>
        <begin position="14"/>
        <end position="38"/>
    </location>
</feature>
<proteinExistence type="predicted"/>
<gene>
    <name evidence="4" type="ORF">FEM48_Zijuj05G0089300</name>
</gene>
<dbReference type="NCBIfam" id="TIGR00756">
    <property type="entry name" value="PPR"/>
    <property type="match status" value="3"/>
</dbReference>
<evidence type="ECO:0000313" key="4">
    <source>
        <dbReference type="EMBL" id="KAH7528601.1"/>
    </source>
</evidence>
<dbReference type="InterPro" id="IPR046960">
    <property type="entry name" value="PPR_At4g14850-like_plant"/>
</dbReference>
<dbReference type="PANTHER" id="PTHR47926">
    <property type="entry name" value="PENTATRICOPEPTIDE REPEAT-CONTAINING PROTEIN"/>
    <property type="match status" value="1"/>
</dbReference>
<dbReference type="Pfam" id="PF13041">
    <property type="entry name" value="PPR_2"/>
    <property type="match status" value="2"/>
</dbReference>
<dbReference type="FunFam" id="1.25.40.10:FF:000316">
    <property type="entry name" value="Pentatricopeptide repeat-containing protein"/>
    <property type="match status" value="1"/>
</dbReference>
<feature type="region of interest" description="Disordered" evidence="3">
    <location>
        <begin position="1"/>
        <end position="58"/>
    </location>
</feature>
<dbReference type="GO" id="GO:0009451">
    <property type="term" value="P:RNA modification"/>
    <property type="evidence" value="ECO:0007669"/>
    <property type="project" value="InterPro"/>
</dbReference>
<organism evidence="4 5">
    <name type="scientific">Ziziphus jujuba var. spinosa</name>
    <dbReference type="NCBI Taxonomy" id="714518"/>
    <lineage>
        <taxon>Eukaryota</taxon>
        <taxon>Viridiplantae</taxon>
        <taxon>Streptophyta</taxon>
        <taxon>Embryophyta</taxon>
        <taxon>Tracheophyta</taxon>
        <taxon>Spermatophyta</taxon>
        <taxon>Magnoliopsida</taxon>
        <taxon>eudicotyledons</taxon>
        <taxon>Gunneridae</taxon>
        <taxon>Pentapetalae</taxon>
        <taxon>rosids</taxon>
        <taxon>fabids</taxon>
        <taxon>Rosales</taxon>
        <taxon>Rhamnaceae</taxon>
        <taxon>Paliureae</taxon>
        <taxon>Ziziphus</taxon>
    </lineage>
</organism>
<dbReference type="Pfam" id="PF01535">
    <property type="entry name" value="PPR"/>
    <property type="match status" value="3"/>
</dbReference>
<dbReference type="FunFam" id="1.25.40.10:FF:000031">
    <property type="entry name" value="Pentatricopeptide repeat-containing protein mitochondrial"/>
    <property type="match status" value="1"/>
</dbReference>
<evidence type="ECO:0000313" key="5">
    <source>
        <dbReference type="Proteomes" id="UP000813462"/>
    </source>
</evidence>
<dbReference type="PANTHER" id="PTHR47926:SF433">
    <property type="entry name" value="PENTATRICOPEPTIDE REPEAT-CONTAINING PROTEIN"/>
    <property type="match status" value="1"/>
</dbReference>
<name>A0A978VE12_ZIZJJ</name>
<feature type="repeat" description="PPR" evidence="2">
    <location>
        <begin position="107"/>
        <end position="137"/>
    </location>
</feature>
<dbReference type="Proteomes" id="UP000813462">
    <property type="component" value="Unassembled WGS sequence"/>
</dbReference>
<dbReference type="GO" id="GO:0003723">
    <property type="term" value="F:RNA binding"/>
    <property type="evidence" value="ECO:0007669"/>
    <property type="project" value="InterPro"/>
</dbReference>
<evidence type="ECO:0000256" key="1">
    <source>
        <dbReference type="ARBA" id="ARBA00022737"/>
    </source>
</evidence>
<dbReference type="InterPro" id="IPR011990">
    <property type="entry name" value="TPR-like_helical_dom_sf"/>
</dbReference>
<evidence type="ECO:0008006" key="6">
    <source>
        <dbReference type="Google" id="ProtNLM"/>
    </source>
</evidence>
<accession>A0A978VE12</accession>
<dbReference type="PROSITE" id="PS51375">
    <property type="entry name" value="PPR"/>
    <property type="match status" value="3"/>
</dbReference>
<evidence type="ECO:0000256" key="3">
    <source>
        <dbReference type="SAM" id="MobiDB-lite"/>
    </source>
</evidence>
<reference evidence="4" key="1">
    <citation type="journal article" date="2021" name="Front. Plant Sci.">
        <title>Chromosome-Scale Genome Assembly for Chinese Sour Jujube and Insights Into Its Genome Evolution and Domestication Signature.</title>
        <authorList>
            <person name="Shen L.-Y."/>
            <person name="Luo H."/>
            <person name="Wang X.-L."/>
            <person name="Wang X.-M."/>
            <person name="Qiu X.-J."/>
            <person name="Liu H."/>
            <person name="Zhou S.-S."/>
            <person name="Jia K.-H."/>
            <person name="Nie S."/>
            <person name="Bao Y.-T."/>
            <person name="Zhang R.-G."/>
            <person name="Yun Q.-Z."/>
            <person name="Chai Y.-H."/>
            <person name="Lu J.-Y."/>
            <person name="Li Y."/>
            <person name="Zhao S.-W."/>
            <person name="Mao J.-F."/>
            <person name="Jia S.-G."/>
            <person name="Mao Y.-M."/>
        </authorList>
    </citation>
    <scope>NUCLEOTIDE SEQUENCE</scope>
    <source>
        <strain evidence="4">AT0</strain>
        <tissue evidence="4">Leaf</tissue>
    </source>
</reference>
<feature type="compositionally biased region" description="Basic residues" evidence="3">
    <location>
        <begin position="1"/>
        <end position="11"/>
    </location>
</feature>
<keyword evidence="1" id="KW-0677">Repeat</keyword>
<dbReference type="Gene3D" id="1.25.40.10">
    <property type="entry name" value="Tetratricopeptide repeat domain"/>
    <property type="match status" value="2"/>
</dbReference>
<dbReference type="EMBL" id="JAEACU010000005">
    <property type="protein sequence ID" value="KAH7528601.1"/>
    <property type="molecule type" value="Genomic_DNA"/>
</dbReference>
<comment type="caution">
    <text evidence="4">The sequence shown here is derived from an EMBL/GenBank/DDBJ whole genome shotgun (WGS) entry which is preliminary data.</text>
</comment>
<dbReference type="AlphaFoldDB" id="A0A978VE12"/>
<feature type="repeat" description="PPR" evidence="2">
    <location>
        <begin position="138"/>
        <end position="172"/>
    </location>
</feature>
<feature type="repeat" description="PPR" evidence="2">
    <location>
        <begin position="239"/>
        <end position="273"/>
    </location>
</feature>